<reference evidence="1 2" key="1">
    <citation type="journal article" date="2019" name="Front. Microbiol.">
        <title>Ammonia Oxidation by the Arctic Terrestrial Thaumarchaeote Candidatus Nitrosocosmicus arcticus Is Stimulated by Increasing Temperatures.</title>
        <authorList>
            <person name="Alves R.J.E."/>
            <person name="Kerou M."/>
            <person name="Zappe A."/>
            <person name="Bittner R."/>
            <person name="Abby S.S."/>
            <person name="Schmidt H.A."/>
            <person name="Pfeifer K."/>
            <person name="Schleper C."/>
        </authorList>
    </citation>
    <scope>NUCLEOTIDE SEQUENCE [LARGE SCALE GENOMIC DNA]</scope>
    <source>
        <strain evidence="1 2">Kfb</strain>
    </source>
</reference>
<accession>A0A557SUU3</accession>
<dbReference type="Proteomes" id="UP000315289">
    <property type="component" value="Unassembled WGS sequence"/>
</dbReference>
<evidence type="ECO:0000313" key="2">
    <source>
        <dbReference type="Proteomes" id="UP000315289"/>
    </source>
</evidence>
<sequence>MIIESCMVLKGYIHNNIDILESAFSIQCMTSTLKSNLKASRMTTRTIYPKFRRQNLKKIFKIL</sequence>
<dbReference type="EMBL" id="VOAH01000008">
    <property type="protein sequence ID" value="TVP40375.1"/>
    <property type="molecule type" value="Genomic_DNA"/>
</dbReference>
<gene>
    <name evidence="1" type="ORF">NARC_80103</name>
</gene>
<organism evidence="1 2">
    <name type="scientific">Candidatus Nitrosocosmicus arcticus</name>
    <dbReference type="NCBI Taxonomy" id="2035267"/>
    <lineage>
        <taxon>Archaea</taxon>
        <taxon>Nitrososphaerota</taxon>
        <taxon>Nitrososphaeria</taxon>
        <taxon>Nitrososphaerales</taxon>
        <taxon>Nitrososphaeraceae</taxon>
        <taxon>Candidatus Nitrosocosmicus</taxon>
    </lineage>
</organism>
<dbReference type="AlphaFoldDB" id="A0A557SUU3"/>
<name>A0A557SUU3_9ARCH</name>
<evidence type="ECO:0000313" key="1">
    <source>
        <dbReference type="EMBL" id="TVP40375.1"/>
    </source>
</evidence>
<proteinExistence type="predicted"/>
<protein>
    <submittedName>
        <fullName evidence="1">Uncharacterized protein</fullName>
    </submittedName>
</protein>
<keyword evidence="2" id="KW-1185">Reference proteome</keyword>
<comment type="caution">
    <text evidence="1">The sequence shown here is derived from an EMBL/GenBank/DDBJ whole genome shotgun (WGS) entry which is preliminary data.</text>
</comment>